<dbReference type="EMBL" id="LGTC01000001">
    <property type="protein sequence ID" value="KNY28072.1"/>
    <property type="molecule type" value="Genomic_DNA"/>
</dbReference>
<keyword evidence="3" id="KW-1185">Reference proteome</keyword>
<comment type="caution">
    <text evidence="2">The sequence shown here is derived from an EMBL/GenBank/DDBJ whole genome shotgun (WGS) entry which is preliminary data.</text>
</comment>
<dbReference type="eggNOG" id="ENOG502ZIVH">
    <property type="taxonomic scope" value="Bacteria"/>
</dbReference>
<accession>A0A0L6JRQ0</accession>
<reference evidence="3" key="1">
    <citation type="submission" date="2015-07" db="EMBL/GenBank/DDBJ databases">
        <title>Near-Complete Genome Sequence of the Cellulolytic Bacterium Bacteroides (Pseudobacteroides) cellulosolvens ATCC 35603.</title>
        <authorList>
            <person name="Dassa B."/>
            <person name="Utturkar S.M."/>
            <person name="Klingeman D.M."/>
            <person name="Hurt R.A."/>
            <person name="Keller M."/>
            <person name="Xu J."/>
            <person name="Reddy Y.H.K."/>
            <person name="Borovok I."/>
            <person name="Grinberg I.R."/>
            <person name="Lamed R."/>
            <person name="Zhivin O."/>
            <person name="Bayer E.A."/>
            <person name="Brown S.D."/>
        </authorList>
    </citation>
    <scope>NUCLEOTIDE SEQUENCE [LARGE SCALE GENOMIC DNA]</scope>
    <source>
        <strain evidence="3">DSM 2933</strain>
    </source>
</reference>
<feature type="transmembrane region" description="Helical" evidence="1">
    <location>
        <begin position="71"/>
        <end position="92"/>
    </location>
</feature>
<protein>
    <submittedName>
        <fullName evidence="2">Sodium:dicarboxylate symporter</fullName>
    </submittedName>
</protein>
<dbReference type="AlphaFoldDB" id="A0A0L6JRQ0"/>
<keyword evidence="1" id="KW-0812">Transmembrane</keyword>
<keyword evidence="1" id="KW-0472">Membrane</keyword>
<evidence type="ECO:0000313" key="3">
    <source>
        <dbReference type="Proteomes" id="UP000036923"/>
    </source>
</evidence>
<proteinExistence type="predicted"/>
<feature type="transmembrane region" description="Helical" evidence="1">
    <location>
        <begin position="6"/>
        <end position="30"/>
    </location>
</feature>
<keyword evidence="1" id="KW-1133">Transmembrane helix</keyword>
<organism evidence="2 3">
    <name type="scientific">Pseudobacteroides cellulosolvens ATCC 35603 = DSM 2933</name>
    <dbReference type="NCBI Taxonomy" id="398512"/>
    <lineage>
        <taxon>Bacteria</taxon>
        <taxon>Bacillati</taxon>
        <taxon>Bacillota</taxon>
        <taxon>Clostridia</taxon>
        <taxon>Eubacteriales</taxon>
        <taxon>Oscillospiraceae</taxon>
        <taxon>Pseudobacteroides</taxon>
    </lineage>
</organism>
<sequence length="102" mass="11510" precursor="true">MMQKTWFKIFIWFLASFFFFLASGVVISIFRPGPTEAEVMKFMMGMMSAMNNSMMGVAMNLENHSPLKNILIMSSSLTLPIIVLSIIIGLLVRSLKRGDKNV</sequence>
<dbReference type="RefSeq" id="WP_036939127.1">
    <property type="nucleotide sequence ID" value="NZ_JQKC01000008.1"/>
</dbReference>
<evidence type="ECO:0000313" key="2">
    <source>
        <dbReference type="EMBL" id="KNY28072.1"/>
    </source>
</evidence>
<dbReference type="STRING" id="398512.Bccel_3343"/>
<dbReference type="Proteomes" id="UP000036923">
    <property type="component" value="Unassembled WGS sequence"/>
</dbReference>
<gene>
    <name evidence="2" type="ORF">Bccel_3343</name>
</gene>
<evidence type="ECO:0000256" key="1">
    <source>
        <dbReference type="SAM" id="Phobius"/>
    </source>
</evidence>
<name>A0A0L6JRQ0_9FIRM</name>